<gene>
    <name evidence="3" type="ORF">SAMN05444285_12523</name>
</gene>
<organism evidence="3 4">
    <name type="scientific">Draconibacterium orientale</name>
    <dbReference type="NCBI Taxonomy" id="1168034"/>
    <lineage>
        <taxon>Bacteria</taxon>
        <taxon>Pseudomonadati</taxon>
        <taxon>Bacteroidota</taxon>
        <taxon>Bacteroidia</taxon>
        <taxon>Marinilabiliales</taxon>
        <taxon>Prolixibacteraceae</taxon>
        <taxon>Draconibacterium</taxon>
    </lineage>
</organism>
<evidence type="ECO:0000313" key="3">
    <source>
        <dbReference type="EMBL" id="SET83867.1"/>
    </source>
</evidence>
<dbReference type="SMART" id="SM00028">
    <property type="entry name" value="TPR"/>
    <property type="match status" value="2"/>
</dbReference>
<dbReference type="InterPro" id="IPR019734">
    <property type="entry name" value="TPR_rpt"/>
</dbReference>
<dbReference type="AlphaFoldDB" id="A0A1I0HJ07"/>
<dbReference type="OrthoDB" id="1522899at2"/>
<name>A0A1I0HJ07_9BACT</name>
<dbReference type="InterPro" id="IPR011990">
    <property type="entry name" value="TPR-like_helical_dom_sf"/>
</dbReference>
<evidence type="ECO:0000256" key="2">
    <source>
        <dbReference type="SAM" id="SignalP"/>
    </source>
</evidence>
<dbReference type="EMBL" id="FOHT01000025">
    <property type="protein sequence ID" value="SET83867.1"/>
    <property type="molecule type" value="Genomic_DNA"/>
</dbReference>
<proteinExistence type="predicted"/>
<sequence length="548" mass="62236">MKAILRISLLIAAVVMVGITTAQAQRVIKGTVYIDGEPAAGITVEAHKGGEMMTSFDGKYEVEADEKSKYIRFTFIDESKKLDLEGKSGDVFDFAFSGSLPSEGGDVEEESGDVNLSTLDELMKAQDKDFLNELSLYTEFYKQQDYKSAIPHWQKLYNKYPKSTMNLYIHGSKIYEYQIENAKTDAERDKYIDLYMKLYDKRMKHFGDRGNVLGRKGTSWLKFKLDQNRDKAPEGEALKAIHKSAYEWLSESVKLQGDQTEPPVLLLYMQTTVALFKLGELPKEQVVKNYEEATSLANAIVEANEDADKVKLTQETVIPYIENIFGKSGAADCEALVNIYEPQYRENSNDADFIKSMLRRLGRANCTETELFGIATERLYELDPSAEAAFNMARRFLKKDDVDKAREYYQMAIDQETDDKLKATYHYERGLVRFSKDGNYAGARNDARIALQLDPDLCDANMLIGNIYVAASQKFQGSAIEKSAVFWLACDYFAKARRGEDCAIDAAENLRKYKAYFPNKEEAFMEGLQEGSTYHVGGWINENTKVRF</sequence>
<feature type="signal peptide" evidence="2">
    <location>
        <begin position="1"/>
        <end position="24"/>
    </location>
</feature>
<keyword evidence="2" id="KW-0732">Signal</keyword>
<reference evidence="3 4" key="1">
    <citation type="submission" date="2016-10" db="EMBL/GenBank/DDBJ databases">
        <authorList>
            <person name="de Groot N.N."/>
        </authorList>
    </citation>
    <scope>NUCLEOTIDE SEQUENCE [LARGE SCALE GENOMIC DNA]</scope>
    <source>
        <strain evidence="3 4">DSM 25947</strain>
    </source>
</reference>
<dbReference type="Gene3D" id="1.25.40.10">
    <property type="entry name" value="Tetratricopeptide repeat domain"/>
    <property type="match status" value="1"/>
</dbReference>
<protein>
    <submittedName>
        <fullName evidence="3">Tetratricopeptide repeat-containing protein</fullName>
    </submittedName>
</protein>
<dbReference type="Proteomes" id="UP000181981">
    <property type="component" value="Unassembled WGS sequence"/>
</dbReference>
<dbReference type="RefSeq" id="WP_139178164.1">
    <property type="nucleotide sequence ID" value="NZ_FOHT01000025.1"/>
</dbReference>
<feature type="chain" id="PRO_5010231313" evidence="2">
    <location>
        <begin position="25"/>
        <end position="548"/>
    </location>
</feature>
<evidence type="ECO:0000313" key="4">
    <source>
        <dbReference type="Proteomes" id="UP000181981"/>
    </source>
</evidence>
<accession>A0A1I0HJ07</accession>
<evidence type="ECO:0000256" key="1">
    <source>
        <dbReference type="PROSITE-ProRule" id="PRU00339"/>
    </source>
</evidence>
<dbReference type="SUPFAM" id="SSF48452">
    <property type="entry name" value="TPR-like"/>
    <property type="match status" value="1"/>
</dbReference>
<keyword evidence="1" id="KW-0802">TPR repeat</keyword>
<feature type="repeat" description="TPR" evidence="1">
    <location>
        <begin position="386"/>
        <end position="419"/>
    </location>
</feature>
<dbReference type="PROSITE" id="PS50005">
    <property type="entry name" value="TPR"/>
    <property type="match status" value="1"/>
</dbReference>